<protein>
    <submittedName>
        <fullName evidence="3">Spx/MgsR family RNA polymerase-binding regulatory protein</fullName>
    </submittedName>
</protein>
<organism evidence="3">
    <name type="scientific">Caldithrix abyssi</name>
    <dbReference type="NCBI Taxonomy" id="187145"/>
    <lineage>
        <taxon>Bacteria</taxon>
        <taxon>Pseudomonadati</taxon>
        <taxon>Calditrichota</taxon>
        <taxon>Calditrichia</taxon>
        <taxon>Calditrichales</taxon>
        <taxon>Calditrichaceae</taxon>
        <taxon>Caldithrix</taxon>
    </lineage>
</organism>
<dbReference type="PANTHER" id="PTHR30041">
    <property type="entry name" value="ARSENATE REDUCTASE"/>
    <property type="match status" value="1"/>
</dbReference>
<dbReference type="InterPro" id="IPR036249">
    <property type="entry name" value="Thioredoxin-like_sf"/>
</dbReference>
<comment type="similarity">
    <text evidence="1 2">Belongs to the ArsC family.</text>
</comment>
<dbReference type="EMBL" id="DROD01000531">
    <property type="protein sequence ID" value="HHJ53177.1"/>
    <property type="molecule type" value="Genomic_DNA"/>
</dbReference>
<dbReference type="Pfam" id="PF03960">
    <property type="entry name" value="ArsC"/>
    <property type="match status" value="1"/>
</dbReference>
<dbReference type="InterPro" id="IPR006660">
    <property type="entry name" value="Arsenate_reductase-like"/>
</dbReference>
<dbReference type="Proteomes" id="UP000886124">
    <property type="component" value="Unassembled WGS sequence"/>
</dbReference>
<dbReference type="SUPFAM" id="SSF52833">
    <property type="entry name" value="Thioredoxin-like"/>
    <property type="match status" value="1"/>
</dbReference>
<evidence type="ECO:0000256" key="1">
    <source>
        <dbReference type="ARBA" id="ARBA00007198"/>
    </source>
</evidence>
<dbReference type="Gene3D" id="3.40.30.10">
    <property type="entry name" value="Glutaredoxin"/>
    <property type="match status" value="1"/>
</dbReference>
<dbReference type="PROSITE" id="PS51353">
    <property type="entry name" value="ARSC"/>
    <property type="match status" value="1"/>
</dbReference>
<dbReference type="CDD" id="cd02977">
    <property type="entry name" value="ArsC_family"/>
    <property type="match status" value="1"/>
</dbReference>
<reference evidence="3" key="1">
    <citation type="journal article" date="2020" name="mSystems">
        <title>Genome- and Community-Level Interaction Insights into Carbon Utilization and Element Cycling Functions of Hydrothermarchaeota in Hydrothermal Sediment.</title>
        <authorList>
            <person name="Zhou Z."/>
            <person name="Liu Y."/>
            <person name="Xu W."/>
            <person name="Pan J."/>
            <person name="Luo Z.H."/>
            <person name="Li M."/>
        </authorList>
    </citation>
    <scope>NUCLEOTIDE SEQUENCE [LARGE SCALE GENOMIC DNA]</scope>
    <source>
        <strain evidence="3">HyVt-527</strain>
    </source>
</reference>
<sequence>MAVVKLYGVPSCQQIRKTKALFEEKNIPYDFINVKKHPASEEFLREVVKQVGLEKAVNTKGTTYRKLGLKQMDLNDEQLFQWLLKEQSMIKRPLIEKDGRFWIGFDPEGILNFINR</sequence>
<dbReference type="PANTHER" id="PTHR30041:SF8">
    <property type="entry name" value="PROTEIN YFFB"/>
    <property type="match status" value="1"/>
</dbReference>
<proteinExistence type="inferred from homology"/>
<dbReference type="AlphaFoldDB" id="A0A7V5PQS1"/>
<comment type="caution">
    <text evidence="3">The sequence shown here is derived from an EMBL/GenBank/DDBJ whole genome shotgun (WGS) entry which is preliminary data.</text>
</comment>
<evidence type="ECO:0000256" key="2">
    <source>
        <dbReference type="PROSITE-ProRule" id="PRU01282"/>
    </source>
</evidence>
<accession>A0A7V5PQS1</accession>
<evidence type="ECO:0000313" key="3">
    <source>
        <dbReference type="EMBL" id="HHJ53177.1"/>
    </source>
</evidence>
<gene>
    <name evidence="3" type="ORF">ENJ89_08280</name>
</gene>
<dbReference type="InterPro" id="IPR006504">
    <property type="entry name" value="Tscrpt_reg_Spx/MgsR"/>
</dbReference>
<dbReference type="NCBIfam" id="TIGR01617">
    <property type="entry name" value="arsC_related"/>
    <property type="match status" value="1"/>
</dbReference>
<name>A0A7V5PQS1_CALAY</name>